<dbReference type="Pfam" id="PF05525">
    <property type="entry name" value="Branch_AA_trans"/>
    <property type="match status" value="1"/>
</dbReference>
<dbReference type="InterPro" id="IPR004685">
    <property type="entry name" value="Brnchd-chn_aa_trnsp_Livcs"/>
</dbReference>
<sequence length="432" mass="46727">MKFTKEAFLVGFALFALFFGAGNLILPPYLGFFAGSQWYLVALGFVISAVGLPLLGIFAHAQLQGSIFNFANKVSPVFSLIFSVLIYLISVVLPAPRTAAVTYEIAVQPFFDISALTTSIIYFLLVFLFVIKRTSIINNIGKFLTPAILVLLLAIIISGVFSDFKPMGDPITEMPVLFGFFEGYQTFDAIAALVVGGVIIISVKLKADLSPPEIRKIITSAAIIAALGLLFVYGGLIYNGAIVNSEFPSNITRTQLLSGISFLNLGAMAQVGLSLLVALACFTTAVGIITGTADFMKERINKPFVYPLTVSIACILGVVMGALSVNKIIEIALPVLMLIYPLTIVLILLNVLPENYRTSFIMRAVVAVIILFSLPDALQYVIATGLFLQIQELIPFALYGLGWVLPGLIAFVLAVLYENIIRQDPLDQKTST</sequence>
<feature type="transmembrane region" description="Helical" evidence="9">
    <location>
        <begin position="271"/>
        <end position="292"/>
    </location>
</feature>
<dbReference type="Proteomes" id="UP000003844">
    <property type="component" value="Unassembled WGS sequence"/>
</dbReference>
<keyword evidence="7 9" id="KW-1133">Transmembrane helix</keyword>
<evidence type="ECO:0000313" key="11">
    <source>
        <dbReference type="Proteomes" id="UP000003844"/>
    </source>
</evidence>
<name>H2BSI1_GILLR</name>
<dbReference type="EMBL" id="JH594606">
    <property type="protein sequence ID" value="EHQ02528.1"/>
    <property type="molecule type" value="Genomic_DNA"/>
</dbReference>
<keyword evidence="11" id="KW-1185">Reference proteome</keyword>
<keyword evidence="6" id="KW-0029">Amino-acid transport</keyword>
<evidence type="ECO:0000256" key="1">
    <source>
        <dbReference type="ARBA" id="ARBA00004651"/>
    </source>
</evidence>
<reference evidence="11" key="1">
    <citation type="journal article" date="2012" name="Stand. Genomic Sci.">
        <title>Genome sequence of the Antarctic rhodopsins-containing flavobacterium Gillisia limnaea type strain (R-8282(T)).</title>
        <authorList>
            <person name="Riedel T."/>
            <person name="Held B."/>
            <person name="Nolan M."/>
            <person name="Lucas S."/>
            <person name="Lapidus A."/>
            <person name="Tice H."/>
            <person name="Del Rio T.G."/>
            <person name="Cheng J.F."/>
            <person name="Han C."/>
            <person name="Tapia R."/>
            <person name="Goodwin L.A."/>
            <person name="Pitluck S."/>
            <person name="Liolios K."/>
            <person name="Mavromatis K."/>
            <person name="Pagani I."/>
            <person name="Ivanova N."/>
            <person name="Mikhailova N."/>
            <person name="Pati A."/>
            <person name="Chen A."/>
            <person name="Palaniappan K."/>
            <person name="Land M."/>
            <person name="Rohde M."/>
            <person name="Tindall B.J."/>
            <person name="Detter J.C."/>
            <person name="Goker M."/>
            <person name="Bristow J."/>
            <person name="Eisen J.A."/>
            <person name="Markowitz V."/>
            <person name="Hugenholtz P."/>
            <person name="Kyrpides N.C."/>
            <person name="Klenk H.P."/>
            <person name="Woyke T."/>
        </authorList>
    </citation>
    <scope>NUCLEOTIDE SEQUENCE [LARGE SCALE GENOMIC DNA]</scope>
    <source>
        <strain evidence="11">DSM 15749 / LMG 21470 / R-8282</strain>
    </source>
</reference>
<dbReference type="HOGENOM" id="CLU_036807_0_2_10"/>
<dbReference type="STRING" id="865937.Gilli_1886"/>
<evidence type="ECO:0000256" key="9">
    <source>
        <dbReference type="SAM" id="Phobius"/>
    </source>
</evidence>
<feature type="transmembrane region" description="Helical" evidence="9">
    <location>
        <begin position="304"/>
        <end position="325"/>
    </location>
</feature>
<accession>H2BSI1</accession>
<comment type="similarity">
    <text evidence="2">Belongs to the branched chain amino acid transporter family.</text>
</comment>
<evidence type="ECO:0000256" key="8">
    <source>
        <dbReference type="ARBA" id="ARBA00023136"/>
    </source>
</evidence>
<dbReference type="AlphaFoldDB" id="H2BSI1"/>
<gene>
    <name evidence="10" type="ORF">Gilli_1886</name>
</gene>
<feature type="transmembrane region" description="Helical" evidence="9">
    <location>
        <begin position="396"/>
        <end position="417"/>
    </location>
</feature>
<dbReference type="PANTHER" id="PTHR30588:SF0">
    <property type="entry name" value="BRANCHED-CHAIN AMINO ACID PERMEASE BRNQ"/>
    <property type="match status" value="1"/>
</dbReference>
<feature type="transmembrane region" description="Helical" evidence="9">
    <location>
        <begin position="184"/>
        <end position="205"/>
    </location>
</feature>
<feature type="transmembrane region" description="Helical" evidence="9">
    <location>
        <begin position="38"/>
        <end position="58"/>
    </location>
</feature>
<feature type="transmembrane region" description="Helical" evidence="9">
    <location>
        <begin position="364"/>
        <end position="390"/>
    </location>
</feature>
<keyword evidence="8 9" id="KW-0472">Membrane</keyword>
<dbReference type="GO" id="GO:0005886">
    <property type="term" value="C:plasma membrane"/>
    <property type="evidence" value="ECO:0007669"/>
    <property type="project" value="UniProtKB-SubCell"/>
</dbReference>
<feature type="transmembrane region" description="Helical" evidence="9">
    <location>
        <begin position="143"/>
        <end position="164"/>
    </location>
</feature>
<comment type="subcellular location">
    <subcellularLocation>
        <location evidence="1">Cell membrane</location>
        <topology evidence="1">Multi-pass membrane protein</topology>
    </subcellularLocation>
</comment>
<dbReference type="GO" id="GO:0015818">
    <property type="term" value="P:isoleucine transport"/>
    <property type="evidence" value="ECO:0007669"/>
    <property type="project" value="TreeGrafter"/>
</dbReference>
<protein>
    <submittedName>
        <fullName evidence="10">Branched-chain amino acid transport system II carrier protein</fullName>
    </submittedName>
</protein>
<dbReference type="eggNOG" id="COG1114">
    <property type="taxonomic scope" value="Bacteria"/>
</dbReference>
<feature type="transmembrane region" description="Helical" evidence="9">
    <location>
        <begin position="217"/>
        <end position="238"/>
    </location>
</feature>
<feature type="transmembrane region" description="Helical" evidence="9">
    <location>
        <begin position="7"/>
        <end position="26"/>
    </location>
</feature>
<keyword evidence="5 9" id="KW-0812">Transmembrane</keyword>
<dbReference type="GO" id="GO:0005304">
    <property type="term" value="F:L-valine transmembrane transporter activity"/>
    <property type="evidence" value="ECO:0007669"/>
    <property type="project" value="TreeGrafter"/>
</dbReference>
<keyword evidence="3" id="KW-0813">Transport</keyword>
<dbReference type="OrthoDB" id="9783920at2"/>
<organism evidence="10 11">
    <name type="scientific">Gillisia limnaea (strain DSM 15749 / LMG 21470 / R-8282)</name>
    <dbReference type="NCBI Taxonomy" id="865937"/>
    <lineage>
        <taxon>Bacteria</taxon>
        <taxon>Pseudomonadati</taxon>
        <taxon>Bacteroidota</taxon>
        <taxon>Flavobacteriia</taxon>
        <taxon>Flavobacteriales</taxon>
        <taxon>Flavobacteriaceae</taxon>
        <taxon>Gillisia</taxon>
    </lineage>
</organism>
<feature type="transmembrane region" description="Helical" evidence="9">
    <location>
        <begin position="331"/>
        <end position="352"/>
    </location>
</feature>
<evidence type="ECO:0000256" key="2">
    <source>
        <dbReference type="ARBA" id="ARBA00008540"/>
    </source>
</evidence>
<feature type="transmembrane region" description="Helical" evidence="9">
    <location>
        <begin position="113"/>
        <end position="131"/>
    </location>
</feature>
<dbReference type="PANTHER" id="PTHR30588">
    <property type="entry name" value="BRANCHED-CHAIN AMINO ACID TRANSPORT SYSTEM 2 CARRIER PROTEIN"/>
    <property type="match status" value="1"/>
</dbReference>
<dbReference type="GO" id="GO:0015820">
    <property type="term" value="P:L-leucine transport"/>
    <property type="evidence" value="ECO:0007669"/>
    <property type="project" value="TreeGrafter"/>
</dbReference>
<dbReference type="GO" id="GO:0015190">
    <property type="term" value="F:L-leucine transmembrane transporter activity"/>
    <property type="evidence" value="ECO:0007669"/>
    <property type="project" value="TreeGrafter"/>
</dbReference>
<dbReference type="RefSeq" id="WP_006988838.1">
    <property type="nucleotide sequence ID" value="NZ_JH594606.1"/>
</dbReference>
<evidence type="ECO:0000313" key="10">
    <source>
        <dbReference type="EMBL" id="EHQ02528.1"/>
    </source>
</evidence>
<evidence type="ECO:0000256" key="6">
    <source>
        <dbReference type="ARBA" id="ARBA00022970"/>
    </source>
</evidence>
<feature type="transmembrane region" description="Helical" evidence="9">
    <location>
        <begin position="70"/>
        <end position="93"/>
    </location>
</feature>
<evidence type="ECO:0000256" key="4">
    <source>
        <dbReference type="ARBA" id="ARBA00022475"/>
    </source>
</evidence>
<evidence type="ECO:0000256" key="7">
    <source>
        <dbReference type="ARBA" id="ARBA00022989"/>
    </source>
</evidence>
<dbReference type="NCBIfam" id="TIGR00796">
    <property type="entry name" value="livcs"/>
    <property type="match status" value="1"/>
</dbReference>
<evidence type="ECO:0000256" key="5">
    <source>
        <dbReference type="ARBA" id="ARBA00022692"/>
    </source>
</evidence>
<evidence type="ECO:0000256" key="3">
    <source>
        <dbReference type="ARBA" id="ARBA00022448"/>
    </source>
</evidence>
<keyword evidence="4" id="KW-1003">Cell membrane</keyword>
<dbReference type="GO" id="GO:0015188">
    <property type="term" value="F:L-isoleucine transmembrane transporter activity"/>
    <property type="evidence" value="ECO:0007669"/>
    <property type="project" value="TreeGrafter"/>
</dbReference>
<proteinExistence type="inferred from homology"/>